<dbReference type="EMBL" id="BAAABY010000054">
    <property type="protein sequence ID" value="GAA0494668.1"/>
    <property type="molecule type" value="Genomic_DNA"/>
</dbReference>
<feature type="region of interest" description="Disordered" evidence="1">
    <location>
        <begin position="1"/>
        <end position="25"/>
    </location>
</feature>
<evidence type="ECO:0000256" key="1">
    <source>
        <dbReference type="SAM" id="MobiDB-lite"/>
    </source>
</evidence>
<dbReference type="Proteomes" id="UP001500909">
    <property type="component" value="Unassembled WGS sequence"/>
</dbReference>
<name>A0ABN1BC65_9ACTN</name>
<organism evidence="2 3">
    <name type="scientific">Streptomyces olivaceiscleroticus</name>
    <dbReference type="NCBI Taxonomy" id="68245"/>
    <lineage>
        <taxon>Bacteria</taxon>
        <taxon>Bacillati</taxon>
        <taxon>Actinomycetota</taxon>
        <taxon>Actinomycetes</taxon>
        <taxon>Kitasatosporales</taxon>
        <taxon>Streptomycetaceae</taxon>
        <taxon>Streptomyces</taxon>
    </lineage>
</organism>
<accession>A0ABN1BC65</accession>
<evidence type="ECO:0000313" key="2">
    <source>
        <dbReference type="EMBL" id="GAA0494668.1"/>
    </source>
</evidence>
<evidence type="ECO:0000313" key="3">
    <source>
        <dbReference type="Proteomes" id="UP001500909"/>
    </source>
</evidence>
<protein>
    <submittedName>
        <fullName evidence="2">Uncharacterized protein</fullName>
    </submittedName>
</protein>
<proteinExistence type="predicted"/>
<sequence length="92" mass="10313">MRADKDPKAAGAHHSADPPAWRSHQARMRHVRGRVDDWSFANVQVWVGAAEACRYYSTMTCWETPTKIFSQISPKRSPETQEGTDPRCGSGP</sequence>
<comment type="caution">
    <text evidence="2">The sequence shown here is derived from an EMBL/GenBank/DDBJ whole genome shotgun (WGS) entry which is preliminary data.</text>
</comment>
<reference evidence="2 3" key="1">
    <citation type="journal article" date="2019" name="Int. J. Syst. Evol. Microbiol.">
        <title>The Global Catalogue of Microorganisms (GCM) 10K type strain sequencing project: providing services to taxonomists for standard genome sequencing and annotation.</title>
        <authorList>
            <consortium name="The Broad Institute Genomics Platform"/>
            <consortium name="The Broad Institute Genome Sequencing Center for Infectious Disease"/>
            <person name="Wu L."/>
            <person name="Ma J."/>
        </authorList>
    </citation>
    <scope>NUCLEOTIDE SEQUENCE [LARGE SCALE GENOMIC DNA]</scope>
    <source>
        <strain evidence="2 3">JCM 4805</strain>
    </source>
</reference>
<feature type="region of interest" description="Disordered" evidence="1">
    <location>
        <begin position="69"/>
        <end position="92"/>
    </location>
</feature>
<gene>
    <name evidence="2" type="ORF">GCM10010361_70020</name>
</gene>
<keyword evidence="3" id="KW-1185">Reference proteome</keyword>